<evidence type="ECO:0000256" key="1">
    <source>
        <dbReference type="SAM" id="MobiDB-lite"/>
    </source>
</evidence>
<keyword evidence="2" id="KW-0732">Signal</keyword>
<dbReference type="AlphaFoldDB" id="A0A0G4H311"/>
<feature type="compositionally biased region" description="Basic and acidic residues" evidence="1">
    <location>
        <begin position="122"/>
        <end position="133"/>
    </location>
</feature>
<evidence type="ECO:0000313" key="3">
    <source>
        <dbReference type="EMBL" id="CEM37820.1"/>
    </source>
</evidence>
<gene>
    <name evidence="3" type="ORF">Vbra_19413</name>
</gene>
<feature type="region of interest" description="Disordered" evidence="1">
    <location>
        <begin position="27"/>
        <end position="133"/>
    </location>
</feature>
<evidence type="ECO:0000256" key="2">
    <source>
        <dbReference type="SAM" id="SignalP"/>
    </source>
</evidence>
<dbReference type="Proteomes" id="UP000041254">
    <property type="component" value="Unassembled WGS sequence"/>
</dbReference>
<evidence type="ECO:0000313" key="4">
    <source>
        <dbReference type="Proteomes" id="UP000041254"/>
    </source>
</evidence>
<accession>A0A0G4H311</accession>
<dbReference type="EMBL" id="CDMY01000954">
    <property type="protein sequence ID" value="CEM37820.1"/>
    <property type="molecule type" value="Genomic_DNA"/>
</dbReference>
<proteinExistence type="predicted"/>
<keyword evidence="4" id="KW-1185">Reference proteome</keyword>
<organism evidence="3 4">
    <name type="scientific">Vitrella brassicaformis (strain CCMP3155)</name>
    <dbReference type="NCBI Taxonomy" id="1169540"/>
    <lineage>
        <taxon>Eukaryota</taxon>
        <taxon>Sar</taxon>
        <taxon>Alveolata</taxon>
        <taxon>Colpodellida</taxon>
        <taxon>Vitrellaceae</taxon>
        <taxon>Vitrella</taxon>
    </lineage>
</organism>
<feature type="compositionally biased region" description="Basic and acidic residues" evidence="1">
    <location>
        <begin position="97"/>
        <end position="114"/>
    </location>
</feature>
<feature type="compositionally biased region" description="Acidic residues" evidence="1">
    <location>
        <begin position="76"/>
        <end position="96"/>
    </location>
</feature>
<dbReference type="VEuPathDB" id="CryptoDB:Vbra_19413"/>
<feature type="compositionally biased region" description="Low complexity" evidence="1">
    <location>
        <begin position="27"/>
        <end position="38"/>
    </location>
</feature>
<feature type="chain" id="PRO_5005190918" description="Secreted protein" evidence="2">
    <location>
        <begin position="28"/>
        <end position="133"/>
    </location>
</feature>
<sequence>MRILSRERVLGCVILLSLMRRAVVVSAGGSAPPAATAATDDDAPNRRIRGQLRSAAGADDPSDSSGRKRDLFTDDYGFDDDEFDDDDDDDDDDEYTDDRGTRREGIGGGRDRRLSPFGGDDTFDRAEYARRPV</sequence>
<evidence type="ECO:0008006" key="5">
    <source>
        <dbReference type="Google" id="ProtNLM"/>
    </source>
</evidence>
<protein>
    <recommendedName>
        <fullName evidence="5">Secreted protein</fullName>
    </recommendedName>
</protein>
<feature type="signal peptide" evidence="2">
    <location>
        <begin position="1"/>
        <end position="27"/>
    </location>
</feature>
<reference evidence="3 4" key="1">
    <citation type="submission" date="2014-11" db="EMBL/GenBank/DDBJ databases">
        <authorList>
            <person name="Zhu J."/>
            <person name="Qi W."/>
            <person name="Song R."/>
        </authorList>
    </citation>
    <scope>NUCLEOTIDE SEQUENCE [LARGE SCALE GENOMIC DNA]</scope>
</reference>
<name>A0A0G4H311_VITBC</name>
<dbReference type="InParanoid" id="A0A0G4H311"/>